<dbReference type="Gene3D" id="3.90.220.20">
    <property type="entry name" value="DNA methylase specificity domains"/>
    <property type="match status" value="1"/>
</dbReference>
<gene>
    <name evidence="5" type="ordered locus">EUBREC_1145</name>
</gene>
<dbReference type="PANTHER" id="PTHR30408">
    <property type="entry name" value="TYPE-1 RESTRICTION ENZYME ECOKI SPECIFICITY PROTEIN"/>
    <property type="match status" value="1"/>
</dbReference>
<evidence type="ECO:0000256" key="2">
    <source>
        <dbReference type="ARBA" id="ARBA00022747"/>
    </source>
</evidence>
<keyword evidence="2" id="KW-0680">Restriction system</keyword>
<dbReference type="InterPro" id="IPR044946">
    <property type="entry name" value="Restrct_endonuc_typeI_TRD_sf"/>
</dbReference>
<proteinExistence type="inferred from homology"/>
<dbReference type="Proteomes" id="UP000001477">
    <property type="component" value="Chromosome"/>
</dbReference>
<dbReference type="PANTHER" id="PTHR30408:SF12">
    <property type="entry name" value="TYPE I RESTRICTION ENZYME MJAVIII SPECIFICITY SUBUNIT"/>
    <property type="match status" value="1"/>
</dbReference>
<dbReference type="Pfam" id="PF01420">
    <property type="entry name" value="Methylase_S"/>
    <property type="match status" value="1"/>
</dbReference>
<reference evidence="5 6" key="1">
    <citation type="journal article" date="2009" name="Proc. Natl. Acad. Sci. U.S.A.">
        <title>Characterizing a model human gut microbiota composed of members of its two dominant bacterial phyla.</title>
        <authorList>
            <person name="Mahowald M.A."/>
            <person name="Rey F.E."/>
            <person name="Seedorf H."/>
            <person name="Turnbaugh P.J."/>
            <person name="Fulton R.S."/>
            <person name="Wollam A."/>
            <person name="Shah N."/>
            <person name="Wang C."/>
            <person name="Magrini V."/>
            <person name="Wilson R.K."/>
            <person name="Cantarel B.L."/>
            <person name="Coutinho P.M."/>
            <person name="Henrissat B."/>
            <person name="Crock L.W."/>
            <person name="Russell A."/>
            <person name="Verberkmoes N.C."/>
            <person name="Hettich R.L."/>
            <person name="Gordon J.I."/>
        </authorList>
    </citation>
    <scope>NUCLEOTIDE SEQUENCE [LARGE SCALE GENOMIC DNA]</scope>
    <source>
        <strain evidence="6">ATCC 33656 / DSM 3377 / JCM 17463 / KCTC 5835 / LMG 30912 / VPI 0990</strain>
    </source>
</reference>
<evidence type="ECO:0000256" key="3">
    <source>
        <dbReference type="ARBA" id="ARBA00023125"/>
    </source>
</evidence>
<keyword evidence="3" id="KW-0238">DNA-binding</keyword>
<dbReference type="RefSeq" id="WP_012742008.1">
    <property type="nucleotide sequence ID" value="NC_012781.1"/>
</dbReference>
<feature type="domain" description="Type I restriction modification DNA specificity" evidence="4">
    <location>
        <begin position="31"/>
        <end position="154"/>
    </location>
</feature>
<dbReference type="GeneID" id="86987995"/>
<dbReference type="GO" id="GO:0009307">
    <property type="term" value="P:DNA restriction-modification system"/>
    <property type="evidence" value="ECO:0007669"/>
    <property type="project" value="UniProtKB-KW"/>
</dbReference>
<evidence type="ECO:0000313" key="5">
    <source>
        <dbReference type="EMBL" id="ACR74907.1"/>
    </source>
</evidence>
<dbReference type="SMR" id="C4ZH95"/>
<dbReference type="STRING" id="515619.EUBREC_1145"/>
<dbReference type="AlphaFoldDB" id="C4ZH95"/>
<dbReference type="PaxDb" id="515619-EUBREC_1145"/>
<name>C4ZH95_AGARV</name>
<comment type="similarity">
    <text evidence="1">Belongs to the type-I restriction system S methylase family.</text>
</comment>
<dbReference type="GO" id="GO:0003677">
    <property type="term" value="F:DNA binding"/>
    <property type="evidence" value="ECO:0007669"/>
    <property type="project" value="UniProtKB-KW"/>
</dbReference>
<dbReference type="KEGG" id="ere:EUBREC_1145"/>
<organism evidence="5 6">
    <name type="scientific">Agathobacter rectalis (strain ATCC 33656 / DSM 3377 / JCM 17463 / KCTC 5835 / VPI 0990)</name>
    <name type="common">Eubacterium rectale</name>
    <dbReference type="NCBI Taxonomy" id="515619"/>
    <lineage>
        <taxon>Bacteria</taxon>
        <taxon>Bacillati</taxon>
        <taxon>Bacillota</taxon>
        <taxon>Clostridia</taxon>
        <taxon>Lachnospirales</taxon>
        <taxon>Lachnospiraceae</taxon>
        <taxon>Agathobacter</taxon>
    </lineage>
</organism>
<evidence type="ECO:0000256" key="1">
    <source>
        <dbReference type="ARBA" id="ARBA00010923"/>
    </source>
</evidence>
<evidence type="ECO:0000313" key="6">
    <source>
        <dbReference type="Proteomes" id="UP000001477"/>
    </source>
</evidence>
<sequence length="164" mass="18736">MAKQYTDKGVKFLRSLNIKPFHIVEDDMKYISKEFCASLRKSILHENDLIIVRTGLPGTCCVVPKEYDGCNCADVVLVKPNVDIVNPHYLAAYINMWGKKQVENNKVGAIQKHFNVKSAEEMLIDLPDIEYQNKIAKVLRDINDKILNNEKINDYLAYQSSMVA</sequence>
<dbReference type="HOGENOM" id="CLU_1616525_0_0_9"/>
<dbReference type="InterPro" id="IPR052021">
    <property type="entry name" value="Type-I_RS_S_subunit"/>
</dbReference>
<dbReference type="REBASE" id="21030">
    <property type="entry name" value="S.EreORF1145P"/>
</dbReference>
<accession>C4ZH95</accession>
<protein>
    <submittedName>
        <fullName evidence="5">Type I restriction-modification system specificity subunit</fullName>
    </submittedName>
</protein>
<dbReference type="EMBL" id="CP001107">
    <property type="protein sequence ID" value="ACR74907.1"/>
    <property type="molecule type" value="Genomic_DNA"/>
</dbReference>
<dbReference type="InterPro" id="IPR000055">
    <property type="entry name" value="Restrct_endonuc_typeI_TRD"/>
</dbReference>
<evidence type="ECO:0000259" key="4">
    <source>
        <dbReference type="Pfam" id="PF01420"/>
    </source>
</evidence>
<dbReference type="SUPFAM" id="SSF116734">
    <property type="entry name" value="DNA methylase specificity domain"/>
    <property type="match status" value="1"/>
</dbReference>